<dbReference type="CDD" id="cd00782">
    <property type="entry name" value="MutL_Trans"/>
    <property type="match status" value="1"/>
</dbReference>
<keyword evidence="8" id="KW-0255">Endonuclease</keyword>
<comment type="function">
    <text evidence="4">This protein is involved in the repair of mismatches in DNA. It is required for dam-dependent methyl-directed DNA mismatch repair. May act as a 'molecular matchmaker', a protein that promotes the formation of a stable complex between two or more DNA-binding proteins in an ATP-dependent manner without itself being part of a final effector complex.</text>
</comment>
<dbReference type="InterPro" id="IPR020568">
    <property type="entry name" value="Ribosomal_Su5_D2-typ_SF"/>
</dbReference>
<dbReference type="Pfam" id="PF08676">
    <property type="entry name" value="MutL_C"/>
    <property type="match status" value="1"/>
</dbReference>
<dbReference type="SUPFAM" id="SSF54211">
    <property type="entry name" value="Ribosomal protein S5 domain 2-like"/>
    <property type="match status" value="1"/>
</dbReference>
<feature type="compositionally biased region" description="Basic and acidic residues" evidence="5">
    <location>
        <begin position="421"/>
        <end position="444"/>
    </location>
</feature>
<dbReference type="Gene3D" id="3.30.565.10">
    <property type="entry name" value="Histidine kinase-like ATPase, C-terminal domain"/>
    <property type="match status" value="1"/>
</dbReference>
<dbReference type="NCBIfam" id="TIGR00585">
    <property type="entry name" value="mutl"/>
    <property type="match status" value="1"/>
</dbReference>
<dbReference type="CDD" id="cd16926">
    <property type="entry name" value="HATPase_MutL-MLH-PMS-like"/>
    <property type="match status" value="1"/>
</dbReference>
<feature type="domain" description="MutL C-terminal dimerisation" evidence="6">
    <location>
        <begin position="527"/>
        <end position="676"/>
    </location>
</feature>
<dbReference type="Gene3D" id="3.30.1370.100">
    <property type="entry name" value="MutL, C-terminal domain, regulatory subdomain"/>
    <property type="match status" value="1"/>
</dbReference>
<keyword evidence="8" id="KW-0540">Nuclease</keyword>
<dbReference type="InterPro" id="IPR013507">
    <property type="entry name" value="DNA_mismatch_S5_2-like"/>
</dbReference>
<dbReference type="SUPFAM" id="SSF55874">
    <property type="entry name" value="ATPase domain of HSP90 chaperone/DNA topoisomerase II/histidine kinase"/>
    <property type="match status" value="1"/>
</dbReference>
<dbReference type="Pfam" id="PF13589">
    <property type="entry name" value="HATPase_c_3"/>
    <property type="match status" value="1"/>
</dbReference>
<evidence type="ECO:0000256" key="2">
    <source>
        <dbReference type="ARBA" id="ARBA00022763"/>
    </source>
</evidence>
<keyword evidence="9" id="KW-1185">Reference proteome</keyword>
<comment type="similarity">
    <text evidence="1 4">Belongs to the DNA mismatch repair MutL/HexB family.</text>
</comment>
<dbReference type="SMART" id="SM01340">
    <property type="entry name" value="DNA_mis_repair"/>
    <property type="match status" value="1"/>
</dbReference>
<dbReference type="InterPro" id="IPR038973">
    <property type="entry name" value="MutL/Mlh/Pms-like"/>
</dbReference>
<dbReference type="EMBL" id="WJBE01000001">
    <property type="protein sequence ID" value="MBC3898270.1"/>
    <property type="molecule type" value="Genomic_DNA"/>
</dbReference>
<dbReference type="InterPro" id="IPR042121">
    <property type="entry name" value="MutL_C_regsub"/>
</dbReference>
<dbReference type="PANTHER" id="PTHR10073:SF12">
    <property type="entry name" value="DNA MISMATCH REPAIR PROTEIN MLH1"/>
    <property type="match status" value="1"/>
</dbReference>
<dbReference type="InterPro" id="IPR014762">
    <property type="entry name" value="DNA_mismatch_repair_CS"/>
</dbReference>
<protein>
    <recommendedName>
        <fullName evidence="4">DNA mismatch repair protein MutL</fullName>
    </recommendedName>
</protein>
<evidence type="ECO:0000313" key="8">
    <source>
        <dbReference type="EMBL" id="MBC3898270.1"/>
    </source>
</evidence>
<feature type="region of interest" description="Disordered" evidence="5">
    <location>
        <begin position="345"/>
        <end position="372"/>
    </location>
</feature>
<dbReference type="Gene3D" id="3.30.1540.20">
    <property type="entry name" value="MutL, C-terminal domain, dimerisation subdomain"/>
    <property type="match status" value="1"/>
</dbReference>
<sequence>MKIKMLNNETINKIAAGEVIIRPVSVVKELVENAIDAGADQITVIVEAGGKNRITVRDNGCGIAYNEIPLAFKRHATSKLSTIEDLESIASLGFRGEALSSVSAVAKVQITTRFEHEEVGSLTLFEGGKLLNQRVCAYNRGTEITVSDLFYNTPARRKHMEKDKKEEIIVRDLLEKIAISHPGIRFELSSNGRIVLDTPGTGKVMDVIKGLYGLDIADNLIALNYENKPMKLAGFVGNLKTLRNHRDDQVFFINGRYIKNNRLAQALDEAYEGYSMKHQHPLGIIFIELPGRMLDVNIHPAKTEIKILNESLVSLLFKQGIRETLRNTNLIVELGTADNDYARNHENKKRFNNKPADNSDLEEPELNNQYSEAKAKVPAASIQQALVEDQTTIETMIQQVALPESDPNLLESMKANQMTDRFDHEPSVGKTKELSQKRNDDHRPVAVVSEQSEVKLEEAPISEISKAKQGVLSAKAEVLLSSDLHNRVTEAPGIFELNQEDPEKNTLRTSALSVVKKDVKDLDNMKIVGQLFNVYILLEGDKEIYLLDQHAAHEAFLTQELMEIFDRKEGVPSQGLMTPIPLKIRPKDLTGIEIRLAEYKRLGYDCDIFGEETLLVRSVPVLLGEPQSPDLLKAMIEENLFESDENIDNKTVFSEKAKNKIITMACKAAIKGGQSLTQAEIRKLLENLMKLSNPYTCPHGRPIIMRLKEYELMKLFKRVI</sequence>
<evidence type="ECO:0000259" key="7">
    <source>
        <dbReference type="SMART" id="SM01340"/>
    </source>
</evidence>
<feature type="domain" description="DNA mismatch repair protein S5" evidence="7">
    <location>
        <begin position="208"/>
        <end position="326"/>
    </location>
</feature>
<evidence type="ECO:0000259" key="6">
    <source>
        <dbReference type="SMART" id="SM00853"/>
    </source>
</evidence>
<dbReference type="HAMAP" id="MF_00149">
    <property type="entry name" value="DNA_mis_repair"/>
    <property type="match status" value="1"/>
</dbReference>
<dbReference type="PROSITE" id="PS00058">
    <property type="entry name" value="DNA_MISMATCH_REPAIR_1"/>
    <property type="match status" value="1"/>
</dbReference>
<dbReference type="InterPro" id="IPR042120">
    <property type="entry name" value="MutL_C_dimsub"/>
</dbReference>
<proteinExistence type="inferred from homology"/>
<dbReference type="InterPro" id="IPR014790">
    <property type="entry name" value="MutL_C"/>
</dbReference>
<keyword evidence="8" id="KW-0378">Hydrolase</keyword>
<dbReference type="InterPro" id="IPR014721">
    <property type="entry name" value="Ribsml_uS5_D2-typ_fold_subgr"/>
</dbReference>
<dbReference type="Proteomes" id="UP000622405">
    <property type="component" value="Unassembled WGS sequence"/>
</dbReference>
<dbReference type="InterPro" id="IPR036890">
    <property type="entry name" value="HATPase_C_sf"/>
</dbReference>
<name>A0ABR6YT48_9FIRM</name>
<evidence type="ECO:0000256" key="4">
    <source>
        <dbReference type="HAMAP-Rule" id="MF_00149"/>
    </source>
</evidence>
<gene>
    <name evidence="4 8" type="primary">mutL</name>
    <name evidence="8" type="ORF">GH811_01395</name>
</gene>
<dbReference type="Gene3D" id="3.30.230.10">
    <property type="match status" value="1"/>
</dbReference>
<feature type="region of interest" description="Disordered" evidence="5">
    <location>
        <begin position="421"/>
        <end position="446"/>
    </location>
</feature>
<dbReference type="InterPro" id="IPR020667">
    <property type="entry name" value="DNA_mismatch_repair_MutL"/>
</dbReference>
<evidence type="ECO:0000313" key="9">
    <source>
        <dbReference type="Proteomes" id="UP000622405"/>
    </source>
</evidence>
<keyword evidence="2 4" id="KW-0227">DNA damage</keyword>
<dbReference type="InterPro" id="IPR037198">
    <property type="entry name" value="MutL_C_sf"/>
</dbReference>
<dbReference type="SMART" id="SM00853">
    <property type="entry name" value="MutL_C"/>
    <property type="match status" value="1"/>
</dbReference>
<accession>A0ABR6YT48</accession>
<dbReference type="PANTHER" id="PTHR10073">
    <property type="entry name" value="DNA MISMATCH REPAIR PROTEIN MLH, PMS, MUTL"/>
    <property type="match status" value="1"/>
</dbReference>
<dbReference type="SUPFAM" id="SSF118116">
    <property type="entry name" value="DNA mismatch repair protein MutL"/>
    <property type="match status" value="1"/>
</dbReference>
<dbReference type="Pfam" id="PF01119">
    <property type="entry name" value="DNA_mis_repair"/>
    <property type="match status" value="1"/>
</dbReference>
<evidence type="ECO:0000256" key="5">
    <source>
        <dbReference type="SAM" id="MobiDB-lite"/>
    </source>
</evidence>
<reference evidence="8 9" key="1">
    <citation type="journal article" date="2020" name="mSystems">
        <title>Defining Genomic and Predicted Metabolic Features of the Acetobacterium Genus.</title>
        <authorList>
            <person name="Ross D.E."/>
            <person name="Marshall C.W."/>
            <person name="Gulliver D."/>
            <person name="May H.D."/>
            <person name="Norman R.S."/>
        </authorList>
    </citation>
    <scope>NUCLEOTIDE SEQUENCE [LARGE SCALE GENOMIC DNA]</scope>
    <source>
        <strain evidence="8 9">DSM 4132</strain>
    </source>
</reference>
<evidence type="ECO:0000256" key="1">
    <source>
        <dbReference type="ARBA" id="ARBA00006082"/>
    </source>
</evidence>
<dbReference type="InterPro" id="IPR002099">
    <property type="entry name" value="MutL/Mlh/PMS"/>
</dbReference>
<keyword evidence="3 4" id="KW-0234">DNA repair</keyword>
<comment type="caution">
    <text evidence="8">The sequence shown here is derived from an EMBL/GenBank/DDBJ whole genome shotgun (WGS) entry which is preliminary data.</text>
</comment>
<evidence type="ECO:0000256" key="3">
    <source>
        <dbReference type="ARBA" id="ARBA00023204"/>
    </source>
</evidence>
<organism evidence="8 9">
    <name type="scientific">Acetobacterium malicum</name>
    <dbReference type="NCBI Taxonomy" id="52692"/>
    <lineage>
        <taxon>Bacteria</taxon>
        <taxon>Bacillati</taxon>
        <taxon>Bacillota</taxon>
        <taxon>Clostridia</taxon>
        <taxon>Eubacteriales</taxon>
        <taxon>Eubacteriaceae</taxon>
        <taxon>Acetobacterium</taxon>
    </lineage>
</organism>
<dbReference type="GO" id="GO:0004519">
    <property type="term" value="F:endonuclease activity"/>
    <property type="evidence" value="ECO:0007669"/>
    <property type="project" value="UniProtKB-KW"/>
</dbReference>